<dbReference type="AlphaFoldDB" id="A0A9N9T7H6"/>
<dbReference type="InterPro" id="IPR026000">
    <property type="entry name" value="Apc5_dom"/>
</dbReference>
<evidence type="ECO:0000256" key="13">
    <source>
        <dbReference type="ARBA" id="ARBA00023212"/>
    </source>
</evidence>
<proteinExistence type="inferred from homology"/>
<evidence type="ECO:0000256" key="5">
    <source>
        <dbReference type="ARBA" id="ARBA00016066"/>
    </source>
</evidence>
<reference evidence="20" key="1">
    <citation type="submission" date="2022-01" db="EMBL/GenBank/DDBJ databases">
        <authorList>
            <person name="King R."/>
        </authorList>
    </citation>
    <scope>NUCLEOTIDE SEQUENCE</scope>
</reference>
<evidence type="ECO:0000256" key="16">
    <source>
        <dbReference type="ARBA" id="ARBA00031069"/>
    </source>
</evidence>
<keyword evidence="15" id="KW-0131">Cell cycle</keyword>
<dbReference type="PANTHER" id="PTHR12830">
    <property type="entry name" value="ANAPHASE-PROMOTING COMPLEX SUBUNIT 5"/>
    <property type="match status" value="1"/>
</dbReference>
<keyword evidence="21" id="KW-1185">Reference proteome</keyword>
<evidence type="ECO:0000256" key="7">
    <source>
        <dbReference type="ARBA" id="ARBA00022553"/>
    </source>
</evidence>
<dbReference type="Pfam" id="PF12862">
    <property type="entry name" value="ANAPC5"/>
    <property type="match status" value="1"/>
</dbReference>
<keyword evidence="8" id="KW-0132">Cell division</keyword>
<evidence type="ECO:0000313" key="21">
    <source>
        <dbReference type="Proteomes" id="UP001153709"/>
    </source>
</evidence>
<dbReference type="GO" id="GO:0005680">
    <property type="term" value="C:anaphase-promoting complex"/>
    <property type="evidence" value="ECO:0007669"/>
    <property type="project" value="InterPro"/>
</dbReference>
<sequence length="746" mass="86609">MASKETTPTTKKVNNDLITPHRLTVSILIKNFCLFRDDEKFKEMEDQALMCKYRRDFCVLTLRLIQSPDLPLFDLRKLLTSKKYVIPDSLIESFDQTLATLNEEGIGNLLDIVDSLLKIMDKSDDPLNSNNAIAKTSIAGYYLRRFIVFFEKLTFSEVAKVYEDFQTYYNELEKSAKHIQTDEEPADNWLNTKENWSRRQAELFIATQAALLSNDEEKALPPPELQKRIVNILKSNPDLSGAHFLSYLNYLRVDEYCGSVDSLFHCFDRNVDPDVKCYNDEKSKRHRFAALNLAILHYHFGHIEEALAALRESIKVSQEANDNVCLQHALSWLYRLTTVNEDKLIIHCILKSSELKLSYTASLGLQTFGQYECLNTGKTYAIFETLGRSDMLNCQHNYKDLTSNNYAMKASLWQLYGKNEMCSLWSQLLLYQNMDSLTPSKGYYGEGFCIAVCNIANNLMVEGEYTLGHCVLNFAKSRFPNEPHSVVWKLCENMFHYMMALYHEQFEEAEAAAQKIMVFDKWEGYLRLGEVHFYQRNYVQADTYVETLLNQYENDNTYKFSDRYYYVRAKVLKMEIQFATTYPDSISSGIMTVLNNCLIESQASQLDYQSAIIHLHLANCMLHVGMVSQALAVLDKCLVQILAHGGCFDRARALFLYIKCVIADSSRLEDKKRRKLLEKCTDTLERCKAEFLRVEAYYRVSDVLILQSQLCHWLNLKNRRNNYAAEFKTLEEERPRKNIYTLVKYV</sequence>
<evidence type="ECO:0000259" key="18">
    <source>
        <dbReference type="Pfam" id="PF12862"/>
    </source>
</evidence>
<evidence type="ECO:0000256" key="11">
    <source>
        <dbReference type="ARBA" id="ARBA00022786"/>
    </source>
</evidence>
<feature type="domain" description="Anaphase-promoting complex subunit 5" evidence="18">
    <location>
        <begin position="243"/>
        <end position="337"/>
    </location>
</feature>
<dbReference type="SUPFAM" id="SSF48452">
    <property type="entry name" value="TPR-like"/>
    <property type="match status" value="1"/>
</dbReference>
<organism evidence="20 21">
    <name type="scientific">Diabrotica balteata</name>
    <name type="common">Banded cucumber beetle</name>
    <dbReference type="NCBI Taxonomy" id="107213"/>
    <lineage>
        <taxon>Eukaryota</taxon>
        <taxon>Metazoa</taxon>
        <taxon>Ecdysozoa</taxon>
        <taxon>Arthropoda</taxon>
        <taxon>Hexapoda</taxon>
        <taxon>Insecta</taxon>
        <taxon>Pterygota</taxon>
        <taxon>Neoptera</taxon>
        <taxon>Endopterygota</taxon>
        <taxon>Coleoptera</taxon>
        <taxon>Polyphaga</taxon>
        <taxon>Cucujiformia</taxon>
        <taxon>Chrysomeloidea</taxon>
        <taxon>Chrysomelidae</taxon>
        <taxon>Galerucinae</taxon>
        <taxon>Diabroticina</taxon>
        <taxon>Diabroticites</taxon>
        <taxon>Diabrotica</taxon>
    </lineage>
</organism>
<evidence type="ECO:0000256" key="6">
    <source>
        <dbReference type="ARBA" id="ARBA00022490"/>
    </source>
</evidence>
<gene>
    <name evidence="20" type="ORF">DIABBA_LOCUS12989</name>
</gene>
<dbReference type="InterPro" id="IPR048968">
    <property type="entry name" value="Apc5_N"/>
</dbReference>
<dbReference type="SMART" id="SM00028">
    <property type="entry name" value="TPR"/>
    <property type="match status" value="3"/>
</dbReference>
<evidence type="ECO:0000259" key="19">
    <source>
        <dbReference type="Pfam" id="PF21371"/>
    </source>
</evidence>
<evidence type="ECO:0000256" key="8">
    <source>
        <dbReference type="ARBA" id="ARBA00022618"/>
    </source>
</evidence>
<protein>
    <recommendedName>
        <fullName evidence="5">Anaphase-promoting complex subunit 5</fullName>
    </recommendedName>
    <alternativeName>
        <fullName evidence="16">Cyclosome subunit 5</fullName>
    </alternativeName>
</protein>
<comment type="similarity">
    <text evidence="4">Belongs to the APC5 family.</text>
</comment>
<dbReference type="OrthoDB" id="2504561at2759"/>
<evidence type="ECO:0000256" key="14">
    <source>
        <dbReference type="ARBA" id="ARBA00023242"/>
    </source>
</evidence>
<keyword evidence="6" id="KW-0963">Cytoplasm</keyword>
<dbReference type="Pfam" id="PF21371">
    <property type="entry name" value="Apc5_N"/>
    <property type="match status" value="1"/>
</dbReference>
<keyword evidence="7" id="KW-0597">Phosphoprotein</keyword>
<evidence type="ECO:0000313" key="20">
    <source>
        <dbReference type="EMBL" id="CAG9840340.1"/>
    </source>
</evidence>
<dbReference type="InterPro" id="IPR019734">
    <property type="entry name" value="TPR_rpt"/>
</dbReference>
<evidence type="ECO:0000256" key="10">
    <source>
        <dbReference type="ARBA" id="ARBA00022776"/>
    </source>
</evidence>
<evidence type="ECO:0000256" key="17">
    <source>
        <dbReference type="ARBA" id="ARBA00045696"/>
    </source>
</evidence>
<dbReference type="GO" id="GO:0070979">
    <property type="term" value="P:protein K11-linked ubiquitination"/>
    <property type="evidence" value="ECO:0007669"/>
    <property type="project" value="TreeGrafter"/>
</dbReference>
<evidence type="ECO:0000256" key="3">
    <source>
        <dbReference type="ARBA" id="ARBA00004906"/>
    </source>
</evidence>
<dbReference type="CDD" id="cd16270">
    <property type="entry name" value="Apc5_N"/>
    <property type="match status" value="1"/>
</dbReference>
<name>A0A9N9T7H6_DIABA</name>
<comment type="subcellular location">
    <subcellularLocation>
        <location evidence="2">Cytoplasm</location>
        <location evidence="2">Cytoskeleton</location>
        <location evidence="2">Spindle</location>
    </subcellularLocation>
    <subcellularLocation>
        <location evidence="1">Nucleus</location>
    </subcellularLocation>
</comment>
<dbReference type="PANTHER" id="PTHR12830:SF9">
    <property type="entry name" value="ANAPHASE-PROMOTING COMPLEX SUBUNIT 5"/>
    <property type="match status" value="1"/>
</dbReference>
<dbReference type="Proteomes" id="UP001153709">
    <property type="component" value="Chromosome 9"/>
</dbReference>
<dbReference type="InterPro" id="IPR011990">
    <property type="entry name" value="TPR-like_helical_dom_sf"/>
</dbReference>
<keyword evidence="11" id="KW-0833">Ubl conjugation pathway</keyword>
<keyword evidence="13" id="KW-0206">Cytoskeleton</keyword>
<dbReference type="EMBL" id="OU898284">
    <property type="protein sequence ID" value="CAG9840340.1"/>
    <property type="molecule type" value="Genomic_DNA"/>
</dbReference>
<evidence type="ECO:0000256" key="4">
    <source>
        <dbReference type="ARBA" id="ARBA00007450"/>
    </source>
</evidence>
<keyword evidence="9" id="KW-0677">Repeat</keyword>
<comment type="pathway">
    <text evidence="3">Protein modification; protein ubiquitination.</text>
</comment>
<keyword evidence="10" id="KW-0498">Mitosis</keyword>
<evidence type="ECO:0000256" key="1">
    <source>
        <dbReference type="ARBA" id="ARBA00004123"/>
    </source>
</evidence>
<dbReference type="GO" id="GO:0045842">
    <property type="term" value="P:positive regulation of mitotic metaphase/anaphase transition"/>
    <property type="evidence" value="ECO:0007669"/>
    <property type="project" value="TreeGrafter"/>
</dbReference>
<evidence type="ECO:0000256" key="12">
    <source>
        <dbReference type="ARBA" id="ARBA00022803"/>
    </source>
</evidence>
<accession>A0A9N9T7H6</accession>
<feature type="domain" description="Anaphase-promoting complex subunit 5 N-terminal" evidence="19">
    <location>
        <begin position="49"/>
        <end position="174"/>
    </location>
</feature>
<keyword evidence="14" id="KW-0539">Nucleus</keyword>
<comment type="function">
    <text evidence="17">Component of the anaphase promoting complex/cyclosome (APC/C), a cell cycle-regulated E3 ubiquitin ligase that controls progression through mitosis and the G1 phase of the cell cycle. The APC/C complex acts by mediating ubiquitination and subsequent degradation of target proteins: it mainly mediates the formation of 'Lys-11'-linked polyubiquitin chains and, to a lower extent, the formation of 'Lys-48'- and 'Lys-63'-linked polyubiquitin chains. The APC/C complex catalyzes assembly of branched 'Lys-11'-/'Lys-48'-linked branched ubiquitin chains on target proteins.</text>
</comment>
<evidence type="ECO:0000256" key="15">
    <source>
        <dbReference type="ARBA" id="ARBA00023306"/>
    </source>
</evidence>
<dbReference type="GO" id="GO:0051301">
    <property type="term" value="P:cell division"/>
    <property type="evidence" value="ECO:0007669"/>
    <property type="project" value="UniProtKB-KW"/>
</dbReference>
<dbReference type="GO" id="GO:0031145">
    <property type="term" value="P:anaphase-promoting complex-dependent catabolic process"/>
    <property type="evidence" value="ECO:0007669"/>
    <property type="project" value="TreeGrafter"/>
</dbReference>
<keyword evidence="12" id="KW-0802">TPR repeat</keyword>
<dbReference type="GO" id="GO:0005819">
    <property type="term" value="C:spindle"/>
    <property type="evidence" value="ECO:0007669"/>
    <property type="project" value="UniProtKB-SubCell"/>
</dbReference>
<evidence type="ECO:0000256" key="2">
    <source>
        <dbReference type="ARBA" id="ARBA00004186"/>
    </source>
</evidence>
<dbReference type="InterPro" id="IPR037679">
    <property type="entry name" value="Apc5"/>
</dbReference>
<evidence type="ECO:0000256" key="9">
    <source>
        <dbReference type="ARBA" id="ARBA00022737"/>
    </source>
</evidence>